<evidence type="ECO:0000256" key="1">
    <source>
        <dbReference type="SAM" id="Phobius"/>
    </source>
</evidence>
<evidence type="ECO:0008006" key="3">
    <source>
        <dbReference type="Google" id="ProtNLM"/>
    </source>
</evidence>
<dbReference type="AlphaFoldDB" id="A0A6C0LYN0"/>
<keyword evidence="1" id="KW-0812">Transmembrane</keyword>
<feature type="transmembrane region" description="Helical" evidence="1">
    <location>
        <begin position="35"/>
        <end position="55"/>
    </location>
</feature>
<proteinExistence type="predicted"/>
<protein>
    <recommendedName>
        <fullName evidence="3">VP11</fullName>
    </recommendedName>
</protein>
<evidence type="ECO:0000313" key="2">
    <source>
        <dbReference type="EMBL" id="QHU35490.1"/>
    </source>
</evidence>
<dbReference type="EMBL" id="MN740609">
    <property type="protein sequence ID" value="QHU35490.1"/>
    <property type="molecule type" value="Genomic_DNA"/>
</dbReference>
<dbReference type="NCBIfam" id="NF033632">
    <property type="entry name" value="SLATT_4"/>
    <property type="match status" value="1"/>
</dbReference>
<sequence length="218" mass="24415">MPLSDTNRKLLLAWALQVRKQEATHRRMAEKYRKYRLMLGAPTAFLAGVSATNLLSTIRSCEDDLCINLRMASILCMVLSTGLSSCLTFFDFGGKCVKHDEASNRLTALFRLIDLTLTSEEIQNAPIEETLKNIQNQFNAIASTSPSLRGHGETLTFTIDVATMRLRNRDVLPKPDEPYSSYHTMNAVELNGVMELGRRDASAPLNYQLSRLNECAEP</sequence>
<organism evidence="2">
    <name type="scientific">viral metagenome</name>
    <dbReference type="NCBI Taxonomy" id="1070528"/>
    <lineage>
        <taxon>unclassified sequences</taxon>
        <taxon>metagenomes</taxon>
        <taxon>organismal metagenomes</taxon>
    </lineage>
</organism>
<keyword evidence="1" id="KW-0472">Membrane</keyword>
<keyword evidence="1" id="KW-1133">Transmembrane helix</keyword>
<feature type="transmembrane region" description="Helical" evidence="1">
    <location>
        <begin position="67"/>
        <end position="90"/>
    </location>
</feature>
<accession>A0A6C0LYN0</accession>
<reference evidence="2" key="1">
    <citation type="journal article" date="2020" name="Nature">
        <title>Giant virus diversity and host interactions through global metagenomics.</title>
        <authorList>
            <person name="Schulz F."/>
            <person name="Roux S."/>
            <person name="Paez-Espino D."/>
            <person name="Jungbluth S."/>
            <person name="Walsh D.A."/>
            <person name="Denef V.J."/>
            <person name="McMahon K.D."/>
            <person name="Konstantinidis K.T."/>
            <person name="Eloe-Fadrosh E.A."/>
            <person name="Kyrpides N.C."/>
            <person name="Woyke T."/>
        </authorList>
    </citation>
    <scope>NUCLEOTIDE SEQUENCE</scope>
    <source>
        <strain evidence="2">GVMAG-S-1029409-49</strain>
    </source>
</reference>
<name>A0A6C0LYN0_9ZZZZ</name>